<proteinExistence type="predicted"/>
<gene>
    <name evidence="2" type="ORF">Sjap_019810</name>
</gene>
<evidence type="ECO:0000313" key="2">
    <source>
        <dbReference type="EMBL" id="KAK9102556.1"/>
    </source>
</evidence>
<feature type="compositionally biased region" description="Basic and acidic residues" evidence="1">
    <location>
        <begin position="14"/>
        <end position="26"/>
    </location>
</feature>
<evidence type="ECO:0000313" key="3">
    <source>
        <dbReference type="Proteomes" id="UP001417504"/>
    </source>
</evidence>
<keyword evidence="3" id="KW-1185">Reference proteome</keyword>
<feature type="compositionally biased region" description="Basic residues" evidence="1">
    <location>
        <begin position="71"/>
        <end position="95"/>
    </location>
</feature>
<evidence type="ECO:0000256" key="1">
    <source>
        <dbReference type="SAM" id="MobiDB-lite"/>
    </source>
</evidence>
<feature type="region of interest" description="Disordered" evidence="1">
    <location>
        <begin position="1"/>
        <end position="95"/>
    </location>
</feature>
<dbReference type="AlphaFoldDB" id="A0AAP0HZQ1"/>
<feature type="compositionally biased region" description="Basic and acidic residues" evidence="1">
    <location>
        <begin position="34"/>
        <end position="53"/>
    </location>
</feature>
<name>A0AAP0HZQ1_9MAGN</name>
<accession>A0AAP0HZQ1</accession>
<dbReference type="Proteomes" id="UP001417504">
    <property type="component" value="Unassembled WGS sequence"/>
</dbReference>
<protein>
    <submittedName>
        <fullName evidence="2">Uncharacterized protein</fullName>
    </submittedName>
</protein>
<comment type="caution">
    <text evidence="2">The sequence shown here is derived from an EMBL/GenBank/DDBJ whole genome shotgun (WGS) entry which is preliminary data.</text>
</comment>
<dbReference type="EMBL" id="JBBNAE010000008">
    <property type="protein sequence ID" value="KAK9102556.1"/>
    <property type="molecule type" value="Genomic_DNA"/>
</dbReference>
<reference evidence="2 3" key="1">
    <citation type="submission" date="2024-01" db="EMBL/GenBank/DDBJ databases">
        <title>Genome assemblies of Stephania.</title>
        <authorList>
            <person name="Yang L."/>
        </authorList>
    </citation>
    <scope>NUCLEOTIDE SEQUENCE [LARGE SCALE GENOMIC DNA]</scope>
    <source>
        <strain evidence="2">QJT</strain>
        <tissue evidence="2">Leaf</tissue>
    </source>
</reference>
<sequence>MMCGLPTLMISLMEGRERKEESIDEKKKKKKKNSDRNRAELCFDQMKEMKAEPGRSGSVEPNPVRPGSGHNLKKRRENKEKWKRKFRKIGKNMRN</sequence>
<organism evidence="2 3">
    <name type="scientific">Stephania japonica</name>
    <dbReference type="NCBI Taxonomy" id="461633"/>
    <lineage>
        <taxon>Eukaryota</taxon>
        <taxon>Viridiplantae</taxon>
        <taxon>Streptophyta</taxon>
        <taxon>Embryophyta</taxon>
        <taxon>Tracheophyta</taxon>
        <taxon>Spermatophyta</taxon>
        <taxon>Magnoliopsida</taxon>
        <taxon>Ranunculales</taxon>
        <taxon>Menispermaceae</taxon>
        <taxon>Menispermoideae</taxon>
        <taxon>Cissampelideae</taxon>
        <taxon>Stephania</taxon>
    </lineage>
</organism>